<dbReference type="OrthoDB" id="360372at2"/>
<dbReference type="Pfam" id="PF13807">
    <property type="entry name" value="GNVR"/>
    <property type="match status" value="1"/>
</dbReference>
<evidence type="ECO:0000259" key="3">
    <source>
        <dbReference type="Pfam" id="PF13807"/>
    </source>
</evidence>
<organism evidence="4 5">
    <name type="scientific">Marispirochaeta aestuarii</name>
    <dbReference type="NCBI Taxonomy" id="1963862"/>
    <lineage>
        <taxon>Bacteria</taxon>
        <taxon>Pseudomonadati</taxon>
        <taxon>Spirochaetota</taxon>
        <taxon>Spirochaetia</taxon>
        <taxon>Spirochaetales</taxon>
        <taxon>Spirochaetaceae</taxon>
        <taxon>Marispirochaeta</taxon>
    </lineage>
</organism>
<gene>
    <name evidence="4" type="ORF">B4O97_18935</name>
</gene>
<feature type="transmembrane region" description="Helical" evidence="2">
    <location>
        <begin position="33"/>
        <end position="54"/>
    </location>
</feature>
<feature type="domain" description="Tyrosine-protein kinase G-rich" evidence="3">
    <location>
        <begin position="312"/>
        <end position="382"/>
    </location>
</feature>
<accession>A0A1Y1RU19</accession>
<keyword evidence="2" id="KW-1133">Transmembrane helix</keyword>
<comment type="caution">
    <text evidence="4">The sequence shown here is derived from an EMBL/GenBank/DDBJ whole genome shotgun (WGS) entry which is preliminary data.</text>
</comment>
<keyword evidence="5" id="KW-1185">Reference proteome</keyword>
<keyword evidence="2" id="KW-0812">Transmembrane</keyword>
<feature type="coiled-coil region" evidence="1">
    <location>
        <begin position="196"/>
        <end position="288"/>
    </location>
</feature>
<dbReference type="GO" id="GO:0004713">
    <property type="term" value="F:protein tyrosine kinase activity"/>
    <property type="evidence" value="ECO:0007669"/>
    <property type="project" value="TreeGrafter"/>
</dbReference>
<proteinExistence type="predicted"/>
<dbReference type="EMBL" id="MWQY01000043">
    <property type="protein sequence ID" value="ORC29000.1"/>
    <property type="molecule type" value="Genomic_DNA"/>
</dbReference>
<dbReference type="Proteomes" id="UP000192343">
    <property type="component" value="Unassembled WGS sequence"/>
</dbReference>
<reference evidence="4 5" key="1">
    <citation type="submission" date="2017-03" db="EMBL/GenBank/DDBJ databases">
        <title>Draft Genome sequence of Marispirochaeta sp. strain JC444.</title>
        <authorList>
            <person name="Shivani Y."/>
            <person name="Subhash Y."/>
            <person name="Sasikala C."/>
            <person name="Ramana C."/>
        </authorList>
    </citation>
    <scope>NUCLEOTIDE SEQUENCE [LARGE SCALE GENOMIC DNA]</scope>
    <source>
        <strain evidence="4 5">JC444</strain>
    </source>
</reference>
<feature type="transmembrane region" description="Helical" evidence="2">
    <location>
        <begin position="364"/>
        <end position="383"/>
    </location>
</feature>
<evidence type="ECO:0000256" key="2">
    <source>
        <dbReference type="SAM" id="Phobius"/>
    </source>
</evidence>
<dbReference type="PANTHER" id="PTHR32309:SF13">
    <property type="entry name" value="FERRIC ENTEROBACTIN TRANSPORT PROTEIN FEPE"/>
    <property type="match status" value="1"/>
</dbReference>
<dbReference type="AlphaFoldDB" id="A0A1Y1RU19"/>
<dbReference type="RefSeq" id="WP_083053088.1">
    <property type="nucleotide sequence ID" value="NZ_MWQY01000043.1"/>
</dbReference>
<name>A0A1Y1RU19_9SPIO</name>
<dbReference type="GO" id="GO:0005886">
    <property type="term" value="C:plasma membrane"/>
    <property type="evidence" value="ECO:0007669"/>
    <property type="project" value="TreeGrafter"/>
</dbReference>
<evidence type="ECO:0000313" key="4">
    <source>
        <dbReference type="EMBL" id="ORC29000.1"/>
    </source>
</evidence>
<keyword evidence="2" id="KW-0472">Membrane</keyword>
<dbReference type="STRING" id="1963862.B4O97_18935"/>
<dbReference type="InterPro" id="IPR050445">
    <property type="entry name" value="Bact_polysacc_biosynth/exp"/>
</dbReference>
<keyword evidence="1" id="KW-0175">Coiled coil</keyword>
<dbReference type="PANTHER" id="PTHR32309">
    <property type="entry name" value="TYROSINE-PROTEIN KINASE"/>
    <property type="match status" value="1"/>
</dbReference>
<sequence length="404" mass="46051">MAENQQPKQFSEQERTLIEGVLYYLSYLFRHKYLIISITLLTALGSVVFAIVSLRLPPEKSPLPNFYVSYAVLIAGEGGGSDMGSMLAALGIQAPRNETNYGELGVRVLRSNPFIDTIVEENSIIEKYGITDKVRTNSRNIILGNSTFVYESRTGSLRISFESTDPQFARDVVNSMVNNLQKWFRQWEGSSSSQNLSAMEYKLEEVSQEIRRLEEEIARFQTEYGVFSIEQLAEAQTRIINDLENQLIQTEMAIKNYTGFSTLQDQELIQLQAQRDSLRELIQQIEQGQGSGIRNMPSRQELSALAIEYSHLQMNHQIQMRIFQNLKEQYEVQKLTTTSESSPFSILEPAEVPEEKSRPRRSQICMMATVIGFFGSIGLALFIDLVRHVKNDPKKIKILKGEYS</sequence>
<evidence type="ECO:0000256" key="1">
    <source>
        <dbReference type="SAM" id="Coils"/>
    </source>
</evidence>
<dbReference type="InterPro" id="IPR032807">
    <property type="entry name" value="GNVR"/>
</dbReference>
<protein>
    <recommendedName>
        <fullName evidence="3">Tyrosine-protein kinase G-rich domain-containing protein</fullName>
    </recommendedName>
</protein>
<evidence type="ECO:0000313" key="5">
    <source>
        <dbReference type="Proteomes" id="UP000192343"/>
    </source>
</evidence>